<dbReference type="AlphaFoldDB" id="A0A0E9NGJ4"/>
<comment type="similarity">
    <text evidence="2 6">Belongs to the RER1 family.</text>
</comment>
<reference evidence="8 9" key="1">
    <citation type="journal article" date="2011" name="J. Gen. Appl. Microbiol.">
        <title>Draft genome sequencing of the enigmatic yeast Saitoella complicata.</title>
        <authorList>
            <person name="Nishida H."/>
            <person name="Hamamoto M."/>
            <person name="Sugiyama J."/>
        </authorList>
    </citation>
    <scope>NUCLEOTIDE SEQUENCE [LARGE SCALE GENOMIC DNA]</scope>
    <source>
        <strain evidence="8 9">NRRL Y-17804</strain>
    </source>
</reference>
<proteinExistence type="inferred from homology"/>
<evidence type="ECO:0000256" key="6">
    <source>
        <dbReference type="PIRNR" id="PIRNR016013"/>
    </source>
</evidence>
<dbReference type="Proteomes" id="UP000033140">
    <property type="component" value="Unassembled WGS sequence"/>
</dbReference>
<keyword evidence="9" id="KW-1185">Reference proteome</keyword>
<gene>
    <name evidence="8" type="ORF">G7K_2990-t1</name>
</gene>
<sequence>MDNLNAIAPDNAANAFSAHTSALSQRYQTLLDTVTPFTVQRWAFTVGVIFLFMLRIFFAQGWYIVCYALGIYLLNLFLAFLTPKFDPSLEQEMQDEETEEGTLPTKAGQEFRPFIRRLPEFKFWHSATRASLFSLVASFFAIFDVPVFWPILLFYFIILFFLTMRRQLEHMRKYRYVPFDLPWRKRHASK</sequence>
<dbReference type="STRING" id="698492.A0A0E9NGJ4"/>
<dbReference type="OrthoDB" id="448250at2759"/>
<dbReference type="EMBL" id="BACD03000017">
    <property type="protein sequence ID" value="GAO48821.1"/>
    <property type="molecule type" value="Genomic_DNA"/>
</dbReference>
<dbReference type="OMA" id="GWYVVCY"/>
<dbReference type="PANTHER" id="PTHR10743:SF0">
    <property type="entry name" value="PROTEIN RER1"/>
    <property type="match status" value="1"/>
</dbReference>
<evidence type="ECO:0000256" key="1">
    <source>
        <dbReference type="ARBA" id="ARBA00004141"/>
    </source>
</evidence>
<comment type="subcellular location">
    <subcellularLocation>
        <location evidence="1">Membrane</location>
        <topology evidence="1">Multi-pass membrane protein</topology>
    </subcellularLocation>
</comment>
<name>A0A0E9NGJ4_SAICN</name>
<reference evidence="8 9" key="3">
    <citation type="journal article" date="2015" name="Genome Announc.">
        <title>Draft Genome Sequence of the Archiascomycetous Yeast Saitoella complicata.</title>
        <authorList>
            <person name="Yamauchi K."/>
            <person name="Kondo S."/>
            <person name="Hamamoto M."/>
            <person name="Takahashi Y."/>
            <person name="Ogura Y."/>
            <person name="Hayashi T."/>
            <person name="Nishida H."/>
        </authorList>
    </citation>
    <scope>NUCLEOTIDE SEQUENCE [LARGE SCALE GENOMIC DNA]</scope>
    <source>
        <strain evidence="8 9">NRRL Y-17804</strain>
    </source>
</reference>
<evidence type="ECO:0000256" key="7">
    <source>
        <dbReference type="SAM" id="Phobius"/>
    </source>
</evidence>
<dbReference type="PANTHER" id="PTHR10743">
    <property type="entry name" value="PROTEIN RER1"/>
    <property type="match status" value="1"/>
</dbReference>
<dbReference type="InterPro" id="IPR004932">
    <property type="entry name" value="Rer1"/>
</dbReference>
<comment type="caution">
    <text evidence="8">The sequence shown here is derived from an EMBL/GenBank/DDBJ whole genome shotgun (WGS) entry which is preliminary data.</text>
</comment>
<dbReference type="GO" id="GO:0000139">
    <property type="term" value="C:Golgi membrane"/>
    <property type="evidence" value="ECO:0007669"/>
    <property type="project" value="TreeGrafter"/>
</dbReference>
<dbReference type="GO" id="GO:0005783">
    <property type="term" value="C:endoplasmic reticulum"/>
    <property type="evidence" value="ECO:0007669"/>
    <property type="project" value="GOC"/>
</dbReference>
<reference evidence="8 9" key="2">
    <citation type="journal article" date="2014" name="J. Gen. Appl. Microbiol.">
        <title>The early diverging ascomycetous budding yeast Saitoella complicata has three histone deacetylases belonging to the Clr6, Hos2, and Rpd3 lineages.</title>
        <authorList>
            <person name="Nishida H."/>
            <person name="Matsumoto T."/>
            <person name="Kondo S."/>
            <person name="Hamamoto M."/>
            <person name="Yoshikawa H."/>
        </authorList>
    </citation>
    <scope>NUCLEOTIDE SEQUENCE [LARGE SCALE GENOMIC DNA]</scope>
    <source>
        <strain evidence="8 9">NRRL Y-17804</strain>
    </source>
</reference>
<protein>
    <recommendedName>
        <fullName evidence="6">Protein RER1</fullName>
    </recommendedName>
</protein>
<dbReference type="GO" id="GO:0006890">
    <property type="term" value="P:retrograde vesicle-mediated transport, Golgi to endoplasmic reticulum"/>
    <property type="evidence" value="ECO:0007669"/>
    <property type="project" value="TreeGrafter"/>
</dbReference>
<keyword evidence="3 7" id="KW-0812">Transmembrane</keyword>
<dbReference type="RefSeq" id="XP_019024758.1">
    <property type="nucleotide sequence ID" value="XM_019171753.1"/>
</dbReference>
<feature type="transmembrane region" description="Helical" evidence="7">
    <location>
        <begin position="39"/>
        <end position="57"/>
    </location>
</feature>
<keyword evidence="5 6" id="KW-0472">Membrane</keyword>
<evidence type="ECO:0000256" key="5">
    <source>
        <dbReference type="ARBA" id="ARBA00023136"/>
    </source>
</evidence>
<comment type="function">
    <text evidence="6">Involved in the retrieval of endoplasmic reticulum membrane proteins from the early Golgi compartment.</text>
</comment>
<dbReference type="PIRSF" id="PIRSF016013">
    <property type="entry name" value="AtER_Rer1p"/>
    <property type="match status" value="1"/>
</dbReference>
<keyword evidence="4 7" id="KW-1133">Transmembrane helix</keyword>
<evidence type="ECO:0000256" key="3">
    <source>
        <dbReference type="ARBA" id="ARBA00022692"/>
    </source>
</evidence>
<organism evidence="8 9">
    <name type="scientific">Saitoella complicata (strain BCRC 22490 / CBS 7301 / JCM 7358 / NBRC 10748 / NRRL Y-17804)</name>
    <dbReference type="NCBI Taxonomy" id="698492"/>
    <lineage>
        <taxon>Eukaryota</taxon>
        <taxon>Fungi</taxon>
        <taxon>Dikarya</taxon>
        <taxon>Ascomycota</taxon>
        <taxon>Taphrinomycotina</taxon>
        <taxon>Taphrinomycotina incertae sedis</taxon>
        <taxon>Saitoella</taxon>
    </lineage>
</organism>
<feature type="transmembrane region" description="Helical" evidence="7">
    <location>
        <begin position="132"/>
        <end position="162"/>
    </location>
</feature>
<evidence type="ECO:0000313" key="9">
    <source>
        <dbReference type="Proteomes" id="UP000033140"/>
    </source>
</evidence>
<evidence type="ECO:0000313" key="8">
    <source>
        <dbReference type="EMBL" id="GAO48821.1"/>
    </source>
</evidence>
<feature type="transmembrane region" description="Helical" evidence="7">
    <location>
        <begin position="64"/>
        <end position="82"/>
    </location>
</feature>
<dbReference type="Pfam" id="PF03248">
    <property type="entry name" value="Rer1"/>
    <property type="match status" value="1"/>
</dbReference>
<evidence type="ECO:0000256" key="4">
    <source>
        <dbReference type="ARBA" id="ARBA00022989"/>
    </source>
</evidence>
<evidence type="ECO:0000256" key="2">
    <source>
        <dbReference type="ARBA" id="ARBA00006070"/>
    </source>
</evidence>
<accession>A0A0E9NGJ4</accession>
<dbReference type="GO" id="GO:0006621">
    <property type="term" value="P:protein retention in ER lumen"/>
    <property type="evidence" value="ECO:0007669"/>
    <property type="project" value="TreeGrafter"/>
</dbReference>